<dbReference type="SUPFAM" id="SSF56059">
    <property type="entry name" value="Glutathione synthetase ATP-binding domain-like"/>
    <property type="match status" value="1"/>
</dbReference>
<dbReference type="Pfam" id="PF08443">
    <property type="entry name" value="RimK"/>
    <property type="match status" value="1"/>
</dbReference>
<evidence type="ECO:0000259" key="5">
    <source>
        <dbReference type="PROSITE" id="PS50975"/>
    </source>
</evidence>
<proteinExistence type="predicted"/>
<dbReference type="InterPro" id="IPR013815">
    <property type="entry name" value="ATP_grasp_subdomain_1"/>
</dbReference>
<dbReference type="InterPro" id="IPR016185">
    <property type="entry name" value="PreATP-grasp_dom_sf"/>
</dbReference>
<dbReference type="InterPro" id="IPR013651">
    <property type="entry name" value="ATP-grasp_RimK-type"/>
</dbReference>
<dbReference type="PANTHER" id="PTHR21621">
    <property type="entry name" value="RIBOSOMAL PROTEIN S6 MODIFICATION PROTEIN"/>
    <property type="match status" value="1"/>
</dbReference>
<dbReference type="Gene3D" id="3.40.50.20">
    <property type="match status" value="1"/>
</dbReference>
<feature type="domain" description="ATP-grasp" evidence="5">
    <location>
        <begin position="95"/>
        <end position="279"/>
    </location>
</feature>
<evidence type="ECO:0000256" key="3">
    <source>
        <dbReference type="ARBA" id="ARBA00022840"/>
    </source>
</evidence>
<organism evidence="6 7">
    <name type="scientific">Streptomyces broussonetiae</name>
    <dbReference type="NCBI Taxonomy" id="2686304"/>
    <lineage>
        <taxon>Bacteria</taxon>
        <taxon>Bacillati</taxon>
        <taxon>Actinomycetota</taxon>
        <taxon>Actinomycetes</taxon>
        <taxon>Kitasatosporales</taxon>
        <taxon>Streptomycetaceae</taxon>
        <taxon>Streptomyces</taxon>
    </lineage>
</organism>
<dbReference type="SUPFAM" id="SSF52440">
    <property type="entry name" value="PreATP-grasp domain"/>
    <property type="match status" value="1"/>
</dbReference>
<dbReference type="PANTHER" id="PTHR21621:SF0">
    <property type="entry name" value="BETA-CITRYLGLUTAMATE SYNTHASE B-RELATED"/>
    <property type="match status" value="1"/>
</dbReference>
<evidence type="ECO:0000256" key="1">
    <source>
        <dbReference type="ARBA" id="ARBA00022723"/>
    </source>
</evidence>
<evidence type="ECO:0000313" key="6">
    <source>
        <dbReference type="EMBL" id="MFB8775939.1"/>
    </source>
</evidence>
<dbReference type="EMBL" id="JAYMRP010000025">
    <property type="protein sequence ID" value="MFB8775939.1"/>
    <property type="molecule type" value="Genomic_DNA"/>
</dbReference>
<accession>A0ABV5EGF9</accession>
<dbReference type="NCBIfam" id="TIGR00768">
    <property type="entry name" value="rimK_fam"/>
    <property type="match status" value="1"/>
</dbReference>
<keyword evidence="7" id="KW-1185">Reference proteome</keyword>
<dbReference type="RefSeq" id="WP_376734514.1">
    <property type="nucleotide sequence ID" value="NZ_JAYMRP010000025.1"/>
</dbReference>
<evidence type="ECO:0000256" key="2">
    <source>
        <dbReference type="ARBA" id="ARBA00022741"/>
    </source>
</evidence>
<sequence length="283" mass="30186">MPWNVALVADRISWEERELIRTAPDFGISVAWVNDEALCLGHPDAPSVRDYDALLLRSRSYTRGGLIATLAEAAGVPVLNSASAVHACENKAVLRAVLRAAGVPVPDFRLVLSRRDFEKSLDELELPLVLKPVYGGMGKRVTLIRHADTAQSVYDYVEDLGHAFEQACLVEPYLGGGTSVRCLVVGHELAGAAEFASGGADWRNNAALGNSSRAVRHDPDVLKIVDGVVAELGPGIYGIDLFGTPDGYVVNEVNHAPGFRAVASATGTDIASAVARYVQELVT</sequence>
<dbReference type="Proteomes" id="UP001585080">
    <property type="component" value="Unassembled WGS sequence"/>
</dbReference>
<comment type="caution">
    <text evidence="6">The sequence shown here is derived from an EMBL/GenBank/DDBJ whole genome shotgun (WGS) entry which is preliminary data.</text>
</comment>
<gene>
    <name evidence="6" type="ORF">VSS16_24890</name>
</gene>
<evidence type="ECO:0000256" key="4">
    <source>
        <dbReference type="PROSITE-ProRule" id="PRU00409"/>
    </source>
</evidence>
<evidence type="ECO:0000313" key="7">
    <source>
        <dbReference type="Proteomes" id="UP001585080"/>
    </source>
</evidence>
<dbReference type="InterPro" id="IPR054562">
    <property type="entry name" value="LysX/ArgX_preATP_grasp"/>
</dbReference>
<name>A0ABV5EGF9_9ACTN</name>
<protein>
    <submittedName>
        <fullName evidence="6">RimK family alpha-L-glutamate ligase</fullName>
    </submittedName>
</protein>
<keyword evidence="1" id="KW-0479">Metal-binding</keyword>
<keyword evidence="3 4" id="KW-0067">ATP-binding</keyword>
<dbReference type="GO" id="GO:0016874">
    <property type="term" value="F:ligase activity"/>
    <property type="evidence" value="ECO:0007669"/>
    <property type="project" value="UniProtKB-KW"/>
</dbReference>
<dbReference type="PROSITE" id="PS50975">
    <property type="entry name" value="ATP_GRASP"/>
    <property type="match status" value="1"/>
</dbReference>
<dbReference type="InterPro" id="IPR004666">
    <property type="entry name" value="Rp_bS6_RimK/Lys_biosynth_LsyX"/>
</dbReference>
<keyword evidence="2 4" id="KW-0547">Nucleotide-binding</keyword>
<keyword evidence="6" id="KW-0436">Ligase</keyword>
<dbReference type="InterPro" id="IPR011761">
    <property type="entry name" value="ATP-grasp"/>
</dbReference>
<reference evidence="6 7" key="1">
    <citation type="submission" date="2024-01" db="EMBL/GenBank/DDBJ databases">
        <title>Genome mining of biosynthetic gene clusters to explore secondary metabolites of Streptomyces sp.</title>
        <authorList>
            <person name="Baig A."/>
            <person name="Ajitkumar Shintre N."/>
            <person name="Kumar H."/>
            <person name="Anbarasu A."/>
            <person name="Ramaiah S."/>
        </authorList>
    </citation>
    <scope>NUCLEOTIDE SEQUENCE [LARGE SCALE GENOMIC DNA]</scope>
    <source>
        <strain evidence="6 7">A57</strain>
    </source>
</reference>
<dbReference type="Pfam" id="PF22626">
    <property type="entry name" value="LysX_preATP_grasp"/>
    <property type="match status" value="1"/>
</dbReference>
<dbReference type="Gene3D" id="3.30.470.20">
    <property type="entry name" value="ATP-grasp fold, B domain"/>
    <property type="match status" value="1"/>
</dbReference>
<dbReference type="Gene3D" id="3.30.1490.20">
    <property type="entry name" value="ATP-grasp fold, A domain"/>
    <property type="match status" value="1"/>
</dbReference>